<gene>
    <name evidence="2" type="ORF">QBC46DRAFT_351959</name>
</gene>
<proteinExistence type="predicted"/>
<dbReference type="EMBL" id="MU853770">
    <property type="protein sequence ID" value="KAK3942859.1"/>
    <property type="molecule type" value="Genomic_DNA"/>
</dbReference>
<keyword evidence="3" id="KW-1185">Reference proteome</keyword>
<evidence type="ECO:0000313" key="2">
    <source>
        <dbReference type="EMBL" id="KAK3942859.1"/>
    </source>
</evidence>
<dbReference type="InterPro" id="IPR002575">
    <property type="entry name" value="Aminoglycoside_PTrfase"/>
</dbReference>
<dbReference type="Proteomes" id="UP001303473">
    <property type="component" value="Unassembled WGS sequence"/>
</dbReference>
<dbReference type="PANTHER" id="PTHR21310">
    <property type="entry name" value="AMINOGLYCOSIDE PHOSPHOTRANSFERASE-RELATED-RELATED"/>
    <property type="match status" value="1"/>
</dbReference>
<dbReference type="Pfam" id="PF01636">
    <property type="entry name" value="APH"/>
    <property type="match status" value="1"/>
</dbReference>
<dbReference type="InterPro" id="IPR051678">
    <property type="entry name" value="AGP_Transferase"/>
</dbReference>
<comment type="caution">
    <text evidence="2">The sequence shown here is derived from an EMBL/GenBank/DDBJ whole genome shotgun (WGS) entry which is preliminary data.</text>
</comment>
<protein>
    <submittedName>
        <fullName evidence="2">Kinase-like domain-containing protein</fullName>
    </submittedName>
</protein>
<accession>A0AAN6S723</accession>
<dbReference type="GO" id="GO:0016301">
    <property type="term" value="F:kinase activity"/>
    <property type="evidence" value="ECO:0007669"/>
    <property type="project" value="UniProtKB-KW"/>
</dbReference>
<dbReference type="AlphaFoldDB" id="A0AAN6S723"/>
<evidence type="ECO:0000259" key="1">
    <source>
        <dbReference type="Pfam" id="PF01636"/>
    </source>
</evidence>
<keyword evidence="2" id="KW-0418">Kinase</keyword>
<reference evidence="3" key="1">
    <citation type="journal article" date="2023" name="Mol. Phylogenet. Evol.">
        <title>Genome-scale phylogeny and comparative genomics of the fungal order Sordariales.</title>
        <authorList>
            <person name="Hensen N."/>
            <person name="Bonometti L."/>
            <person name="Westerberg I."/>
            <person name="Brannstrom I.O."/>
            <person name="Guillou S."/>
            <person name="Cros-Aarteil S."/>
            <person name="Calhoun S."/>
            <person name="Haridas S."/>
            <person name="Kuo A."/>
            <person name="Mondo S."/>
            <person name="Pangilinan J."/>
            <person name="Riley R."/>
            <person name="LaButti K."/>
            <person name="Andreopoulos B."/>
            <person name="Lipzen A."/>
            <person name="Chen C."/>
            <person name="Yan M."/>
            <person name="Daum C."/>
            <person name="Ng V."/>
            <person name="Clum A."/>
            <person name="Steindorff A."/>
            <person name="Ohm R.A."/>
            <person name="Martin F."/>
            <person name="Silar P."/>
            <person name="Natvig D.O."/>
            <person name="Lalanne C."/>
            <person name="Gautier V."/>
            <person name="Ament-Velasquez S.L."/>
            <person name="Kruys A."/>
            <person name="Hutchinson M.I."/>
            <person name="Powell A.J."/>
            <person name="Barry K."/>
            <person name="Miller A.N."/>
            <person name="Grigoriev I.V."/>
            <person name="Debuchy R."/>
            <person name="Gladieux P."/>
            <person name="Hiltunen Thoren M."/>
            <person name="Johannesson H."/>
        </authorList>
    </citation>
    <scope>NUCLEOTIDE SEQUENCE [LARGE SCALE GENOMIC DNA]</scope>
    <source>
        <strain evidence="3">CBS 340.73</strain>
    </source>
</reference>
<dbReference type="PANTHER" id="PTHR21310:SF58">
    <property type="entry name" value="AMINOGLYCOSIDE PHOSPHOTRANSFERASE DOMAIN-CONTAINING PROTEIN"/>
    <property type="match status" value="1"/>
</dbReference>
<dbReference type="InterPro" id="IPR011009">
    <property type="entry name" value="Kinase-like_dom_sf"/>
</dbReference>
<organism evidence="2 3">
    <name type="scientific">Diplogelasinospora grovesii</name>
    <dbReference type="NCBI Taxonomy" id="303347"/>
    <lineage>
        <taxon>Eukaryota</taxon>
        <taxon>Fungi</taxon>
        <taxon>Dikarya</taxon>
        <taxon>Ascomycota</taxon>
        <taxon>Pezizomycotina</taxon>
        <taxon>Sordariomycetes</taxon>
        <taxon>Sordariomycetidae</taxon>
        <taxon>Sordariales</taxon>
        <taxon>Diplogelasinosporaceae</taxon>
        <taxon>Diplogelasinospora</taxon>
    </lineage>
</organism>
<dbReference type="Gene3D" id="3.90.1200.10">
    <property type="match status" value="1"/>
</dbReference>
<dbReference type="SUPFAM" id="SSF56112">
    <property type="entry name" value="Protein kinase-like (PK-like)"/>
    <property type="match status" value="1"/>
</dbReference>
<name>A0AAN6S723_9PEZI</name>
<sequence length="564" mass="63746">MRSPLAQEEIIRALSRIESSELPYPSDELLKAFVTEAVQPALAARYVIDRLSTSDAQSLVSDWVYIVESVTERGCTPPPPPPQVQNEITRRDGGKCCITGKAGTPKDPLVVVPILPVPTGWLTEKPGIFDMLGAFFSRPHRSWWLSYAKNMRTLQYHNHWLLRESAAEAFAQGHVRLDRTRSSTIEFELNPVLVDPYNEFIEADGHYPLLGDLSRSGILKVDARFIGTQARLSTSIRYLNIAKKIAPGLLDHASDTSSSFNAEKKFAAEPQPVAHRNVSVARPLRRAFFKVWRTVPSKVRSTTYVELAKRGRHIYGTPGIYSTEGTVQRLPFGLYLKFVGGADRFFNEFNALQLVRQYTSIPVPEPLDVIFKPGNKKHYLLTTRLPGIPLSRCLHVLSDRDLERIGDQLKHHLSQLRSIPKTVNPGMAICDTLGGPCRDNRVMDGDPVGPFVDEAAFSRQLRFSDDPARKGHDIVFTHGDLNARNILVEEANDENGEGWRVSGIVDWETAGWFPEYWDYTKAMFEGFRWTKRYNNMMHSVFRELGDYSKEFDVETRAWEAGDGV</sequence>
<keyword evidence="2" id="KW-0808">Transferase</keyword>
<dbReference type="CDD" id="cd05120">
    <property type="entry name" value="APH_ChoK_like"/>
    <property type="match status" value="1"/>
</dbReference>
<evidence type="ECO:0000313" key="3">
    <source>
        <dbReference type="Proteomes" id="UP001303473"/>
    </source>
</evidence>
<feature type="domain" description="Aminoglycoside phosphotransferase" evidence="1">
    <location>
        <begin position="344"/>
        <end position="523"/>
    </location>
</feature>